<reference evidence="1" key="1">
    <citation type="journal article" date="2019" name="Sci. Rep.">
        <title>Draft genome of Tanacetum cinerariifolium, the natural source of mosquito coil.</title>
        <authorList>
            <person name="Yamashiro T."/>
            <person name="Shiraishi A."/>
            <person name="Satake H."/>
            <person name="Nakayama K."/>
        </authorList>
    </citation>
    <scope>NUCLEOTIDE SEQUENCE</scope>
</reference>
<evidence type="ECO:0000313" key="1">
    <source>
        <dbReference type="EMBL" id="GEW20895.1"/>
    </source>
</evidence>
<gene>
    <name evidence="1" type="ORF">Tci_192871</name>
</gene>
<dbReference type="EMBL" id="BKCJ010049225">
    <property type="protein sequence ID" value="GEW20895.1"/>
    <property type="molecule type" value="Genomic_DNA"/>
</dbReference>
<sequence>MLLGYLGGVSFWLMSKGSFAGRCFRCDIGFRCLYWGWWREGKHSTLKDLVKYKVWSPESDHGIEMELKDMSSAFKFSERWILLSFEDEGGLRVFHCSSCLTIIRVPLQSPPMMLMFLSSIIGVPIFNFNSWGGIRTKLSVLRYSVGYRSSTSPPSCPCGMASSWLVYVVVYPRSILITFALITSADVFSISDSSGTLTVSSPILRSQSANVDTSSFSASDKSLGLGIPSDMEATYVEAASFKLPSHSVSSPNRPIASHVARHPDGCMTSGQLNTYLFVVGAANTYDGKCALFGVIRAAIRSVPFEMYLQSSCVPSSVVNKAIVVHP</sequence>
<proteinExistence type="predicted"/>
<comment type="caution">
    <text evidence="1">The sequence shown here is derived from an EMBL/GenBank/DDBJ whole genome shotgun (WGS) entry which is preliminary data.</text>
</comment>
<name>A0A699GUH8_TANCI</name>
<organism evidence="1">
    <name type="scientific">Tanacetum cinerariifolium</name>
    <name type="common">Dalmatian daisy</name>
    <name type="synonym">Chrysanthemum cinerariifolium</name>
    <dbReference type="NCBI Taxonomy" id="118510"/>
    <lineage>
        <taxon>Eukaryota</taxon>
        <taxon>Viridiplantae</taxon>
        <taxon>Streptophyta</taxon>
        <taxon>Embryophyta</taxon>
        <taxon>Tracheophyta</taxon>
        <taxon>Spermatophyta</taxon>
        <taxon>Magnoliopsida</taxon>
        <taxon>eudicotyledons</taxon>
        <taxon>Gunneridae</taxon>
        <taxon>Pentapetalae</taxon>
        <taxon>asterids</taxon>
        <taxon>campanulids</taxon>
        <taxon>Asterales</taxon>
        <taxon>Asteraceae</taxon>
        <taxon>Asteroideae</taxon>
        <taxon>Anthemideae</taxon>
        <taxon>Anthemidinae</taxon>
        <taxon>Tanacetum</taxon>
    </lineage>
</organism>
<protein>
    <submittedName>
        <fullName evidence="1">Uncharacterized protein</fullName>
    </submittedName>
</protein>
<accession>A0A699GUH8</accession>
<dbReference type="AlphaFoldDB" id="A0A699GUH8"/>